<sequence>MRLVAPLEEDLRLAEVVVEDLRFVVGWAVGSGSGWGDRSSGMGAVVWGDASGCDFCFVVVLVAVLPFLAGFEVLAVVLPGEADLVVAAGSTVVTSASVLGWVDGWLVCFGVALDFGVAATFGCFLAWRCVVDLTEDARFCVVESEDLLFGFDALDRLLDDGIWGSDT</sequence>
<keyword evidence="1" id="KW-0472">Membrane</keyword>
<accession>A0AB37UTD3</accession>
<protein>
    <submittedName>
        <fullName evidence="2">Uncharacterized protein</fullName>
    </submittedName>
</protein>
<dbReference type="AlphaFoldDB" id="A0AB37UTD3"/>
<dbReference type="Proteomes" id="UP000282574">
    <property type="component" value="Unassembled WGS sequence"/>
</dbReference>
<evidence type="ECO:0000313" key="3">
    <source>
        <dbReference type="Proteomes" id="UP000282574"/>
    </source>
</evidence>
<proteinExistence type="predicted"/>
<organism evidence="2 3">
    <name type="scientific">Chroococcidiopsis cubana SAG 39.79</name>
    <dbReference type="NCBI Taxonomy" id="388085"/>
    <lineage>
        <taxon>Bacteria</taxon>
        <taxon>Bacillati</taxon>
        <taxon>Cyanobacteriota</taxon>
        <taxon>Cyanophyceae</taxon>
        <taxon>Chroococcidiopsidales</taxon>
        <taxon>Chroococcidiopsidaceae</taxon>
        <taxon>Chroococcidiopsis</taxon>
    </lineage>
</organism>
<reference evidence="2 3" key="1">
    <citation type="journal article" date="2019" name="Genome Biol. Evol.">
        <title>Day and night: Metabolic profiles and evolutionary relationships of six axenic non-marine cyanobacteria.</title>
        <authorList>
            <person name="Will S.E."/>
            <person name="Henke P."/>
            <person name="Boedeker C."/>
            <person name="Huang S."/>
            <person name="Brinkmann H."/>
            <person name="Rohde M."/>
            <person name="Jarek M."/>
            <person name="Friedl T."/>
            <person name="Seufert S."/>
            <person name="Schumacher M."/>
            <person name="Overmann J."/>
            <person name="Neumann-Schaal M."/>
            <person name="Petersen J."/>
        </authorList>
    </citation>
    <scope>NUCLEOTIDE SEQUENCE [LARGE SCALE GENOMIC DNA]</scope>
    <source>
        <strain evidence="2 3">SAG 39.79</strain>
    </source>
</reference>
<evidence type="ECO:0000313" key="2">
    <source>
        <dbReference type="EMBL" id="RUT14601.1"/>
    </source>
</evidence>
<evidence type="ECO:0000256" key="1">
    <source>
        <dbReference type="SAM" id="Phobius"/>
    </source>
</evidence>
<gene>
    <name evidence="2" type="ORF">DSM107010_01470</name>
</gene>
<keyword evidence="1" id="KW-1133">Transmembrane helix</keyword>
<comment type="caution">
    <text evidence="2">The sequence shown here is derived from an EMBL/GenBank/DDBJ whole genome shotgun (WGS) entry which is preliminary data.</text>
</comment>
<feature type="transmembrane region" description="Helical" evidence="1">
    <location>
        <begin position="84"/>
        <end position="102"/>
    </location>
</feature>
<name>A0AB37UTD3_9CYAN</name>
<feature type="transmembrane region" description="Helical" evidence="1">
    <location>
        <begin position="109"/>
        <end position="127"/>
    </location>
</feature>
<feature type="transmembrane region" description="Helical" evidence="1">
    <location>
        <begin position="55"/>
        <end position="78"/>
    </location>
</feature>
<keyword evidence="3" id="KW-1185">Reference proteome</keyword>
<keyword evidence="1" id="KW-0812">Transmembrane</keyword>
<dbReference type="EMBL" id="RSCK01000001">
    <property type="protein sequence ID" value="RUT14601.1"/>
    <property type="molecule type" value="Genomic_DNA"/>
</dbReference>